<dbReference type="RefSeq" id="XP_067525216.1">
    <property type="nucleotide sequence ID" value="XM_067669115.1"/>
</dbReference>
<dbReference type="InParanoid" id="I1CMZ0"/>
<evidence type="ECO:0000313" key="1">
    <source>
        <dbReference type="EMBL" id="EIE89820.1"/>
    </source>
</evidence>
<accession>I1CMZ0</accession>
<dbReference type="EMBL" id="CH476745">
    <property type="protein sequence ID" value="EIE89820.1"/>
    <property type="molecule type" value="Genomic_DNA"/>
</dbReference>
<gene>
    <name evidence="1" type="ORF">RO3G_14531</name>
</gene>
<protein>
    <submittedName>
        <fullName evidence="1">Uncharacterized protein</fullName>
    </submittedName>
</protein>
<dbReference type="GeneID" id="93621496"/>
<proteinExistence type="predicted"/>
<sequence>MFLFRSSKMLADWAKESAGIRKILAVATRSSVSWRPKSSKMLADWAKESAGIRKILAVATRSSVSWRPK</sequence>
<dbReference type="Proteomes" id="UP000009138">
    <property type="component" value="Unassembled WGS sequence"/>
</dbReference>
<organism evidence="1 2">
    <name type="scientific">Rhizopus delemar (strain RA 99-880 / ATCC MYA-4621 / FGSC 9543 / NRRL 43880)</name>
    <name type="common">Mucormycosis agent</name>
    <name type="synonym">Rhizopus arrhizus var. delemar</name>
    <dbReference type="NCBI Taxonomy" id="246409"/>
    <lineage>
        <taxon>Eukaryota</taxon>
        <taxon>Fungi</taxon>
        <taxon>Fungi incertae sedis</taxon>
        <taxon>Mucoromycota</taxon>
        <taxon>Mucoromycotina</taxon>
        <taxon>Mucoromycetes</taxon>
        <taxon>Mucorales</taxon>
        <taxon>Mucorineae</taxon>
        <taxon>Rhizopodaceae</taxon>
        <taxon>Rhizopus</taxon>
    </lineage>
</organism>
<reference evidence="1 2" key="1">
    <citation type="journal article" date="2009" name="PLoS Genet.">
        <title>Genomic analysis of the basal lineage fungus Rhizopus oryzae reveals a whole-genome duplication.</title>
        <authorList>
            <person name="Ma L.-J."/>
            <person name="Ibrahim A.S."/>
            <person name="Skory C."/>
            <person name="Grabherr M.G."/>
            <person name="Burger G."/>
            <person name="Butler M."/>
            <person name="Elias M."/>
            <person name="Idnurm A."/>
            <person name="Lang B.F."/>
            <person name="Sone T."/>
            <person name="Abe A."/>
            <person name="Calvo S.E."/>
            <person name="Corrochano L.M."/>
            <person name="Engels R."/>
            <person name="Fu J."/>
            <person name="Hansberg W."/>
            <person name="Kim J.-M."/>
            <person name="Kodira C.D."/>
            <person name="Koehrsen M.J."/>
            <person name="Liu B."/>
            <person name="Miranda-Saavedra D."/>
            <person name="O'Leary S."/>
            <person name="Ortiz-Castellanos L."/>
            <person name="Poulter R."/>
            <person name="Rodriguez-Romero J."/>
            <person name="Ruiz-Herrera J."/>
            <person name="Shen Y.-Q."/>
            <person name="Zeng Q."/>
            <person name="Galagan J."/>
            <person name="Birren B.W."/>
            <person name="Cuomo C.A."/>
            <person name="Wickes B.L."/>
        </authorList>
    </citation>
    <scope>NUCLEOTIDE SEQUENCE [LARGE SCALE GENOMIC DNA]</scope>
    <source>
        <strain evidence="2">RA 99-880 / ATCC MYA-4621 / FGSC 9543 / NRRL 43880</strain>
    </source>
</reference>
<dbReference type="VEuPathDB" id="FungiDB:RO3G_14531"/>
<keyword evidence="2" id="KW-1185">Reference proteome</keyword>
<dbReference type="AlphaFoldDB" id="I1CMZ0"/>
<dbReference type="OrthoDB" id="10274983at2759"/>
<name>I1CMZ0_RHIO9</name>
<evidence type="ECO:0000313" key="2">
    <source>
        <dbReference type="Proteomes" id="UP000009138"/>
    </source>
</evidence>